<gene>
    <name evidence="1" type="ORF">BDN72DRAFT_865281</name>
</gene>
<proteinExistence type="predicted"/>
<accession>A0ACD3A0B1</accession>
<reference evidence="1 2" key="1">
    <citation type="journal article" date="2019" name="Nat. Ecol. Evol.">
        <title>Megaphylogeny resolves global patterns of mushroom evolution.</title>
        <authorList>
            <person name="Varga T."/>
            <person name="Krizsan K."/>
            <person name="Foldi C."/>
            <person name="Dima B."/>
            <person name="Sanchez-Garcia M."/>
            <person name="Sanchez-Ramirez S."/>
            <person name="Szollosi G.J."/>
            <person name="Szarkandi J.G."/>
            <person name="Papp V."/>
            <person name="Albert L."/>
            <person name="Andreopoulos W."/>
            <person name="Angelini C."/>
            <person name="Antonin V."/>
            <person name="Barry K.W."/>
            <person name="Bougher N.L."/>
            <person name="Buchanan P."/>
            <person name="Buyck B."/>
            <person name="Bense V."/>
            <person name="Catcheside P."/>
            <person name="Chovatia M."/>
            <person name="Cooper J."/>
            <person name="Damon W."/>
            <person name="Desjardin D."/>
            <person name="Finy P."/>
            <person name="Geml J."/>
            <person name="Haridas S."/>
            <person name="Hughes K."/>
            <person name="Justo A."/>
            <person name="Karasinski D."/>
            <person name="Kautmanova I."/>
            <person name="Kiss B."/>
            <person name="Kocsube S."/>
            <person name="Kotiranta H."/>
            <person name="LaButti K.M."/>
            <person name="Lechner B.E."/>
            <person name="Liimatainen K."/>
            <person name="Lipzen A."/>
            <person name="Lukacs Z."/>
            <person name="Mihaltcheva S."/>
            <person name="Morgado L.N."/>
            <person name="Niskanen T."/>
            <person name="Noordeloos M.E."/>
            <person name="Ohm R.A."/>
            <person name="Ortiz-Santana B."/>
            <person name="Ovrebo C."/>
            <person name="Racz N."/>
            <person name="Riley R."/>
            <person name="Savchenko A."/>
            <person name="Shiryaev A."/>
            <person name="Soop K."/>
            <person name="Spirin V."/>
            <person name="Szebenyi C."/>
            <person name="Tomsovsky M."/>
            <person name="Tulloss R.E."/>
            <person name="Uehling J."/>
            <person name="Grigoriev I.V."/>
            <person name="Vagvolgyi C."/>
            <person name="Papp T."/>
            <person name="Martin F.M."/>
            <person name="Miettinen O."/>
            <person name="Hibbett D.S."/>
            <person name="Nagy L.G."/>
        </authorList>
    </citation>
    <scope>NUCLEOTIDE SEQUENCE [LARGE SCALE GENOMIC DNA]</scope>
    <source>
        <strain evidence="1 2">NL-1719</strain>
    </source>
</reference>
<sequence length="575" mass="65136">MAATNRIEWTSAELKAMEQDFQSWKENGGSGKDWATRCFHRVYQGRGGRDKVSRAMKETLWKKLARSDNPDLSEDASIPVGMLQKALSKYIRENYSQEALDDAQDLALEWNQLGPPPEVQAKMAETRPGMELRRMTEHLFRQYNMAIIAFTVHKDKDGKIAPCVILTVHSHDWNHYGVGHSFEEMYPEWETSGKRFSDIVVDFGIKVLQGEGTRDKKAKGKNREITIPYNTLNCPILPPEDPLKPWTHDEMKTIIRLFLIEYYSIAVGTKDVSPPWGALDEKREDFIKSEFFPQNFVLGTPWKIEKEKARQLLDFWYARQDNPDVTDIIRFHAYKRGRGAKADIVPSTSKSGPPIAATKRTGRRKSRGRPASRASQPHPTHRPKNQQTKPQKSKDVDMSSGEEFGHDEDSSPAKSKKPARGRSQTVKQRAAAKTPSKSKNRKTALSDKGKSPGPSLRKEVRFPDDKPEEGSEDDGDQAQMVRCADVDADTEHCQLDSQEHEDSYARPRRETRPTKFSDGTTFAPLSRQKPLGSTTTAEPGPSNSKKRKFDENAPENAETTKTSKDARQKGKPKKK</sequence>
<evidence type="ECO:0000313" key="1">
    <source>
        <dbReference type="EMBL" id="TFK59288.1"/>
    </source>
</evidence>
<keyword evidence="2" id="KW-1185">Reference proteome</keyword>
<organism evidence="1 2">
    <name type="scientific">Pluteus cervinus</name>
    <dbReference type="NCBI Taxonomy" id="181527"/>
    <lineage>
        <taxon>Eukaryota</taxon>
        <taxon>Fungi</taxon>
        <taxon>Dikarya</taxon>
        <taxon>Basidiomycota</taxon>
        <taxon>Agaricomycotina</taxon>
        <taxon>Agaricomycetes</taxon>
        <taxon>Agaricomycetidae</taxon>
        <taxon>Agaricales</taxon>
        <taxon>Pluteineae</taxon>
        <taxon>Pluteaceae</taxon>
        <taxon>Pluteus</taxon>
    </lineage>
</organism>
<dbReference type="EMBL" id="ML209027">
    <property type="protein sequence ID" value="TFK59288.1"/>
    <property type="molecule type" value="Genomic_DNA"/>
</dbReference>
<evidence type="ECO:0000313" key="2">
    <source>
        <dbReference type="Proteomes" id="UP000308600"/>
    </source>
</evidence>
<protein>
    <submittedName>
        <fullName evidence="1">Uncharacterized protein</fullName>
    </submittedName>
</protein>
<dbReference type="Proteomes" id="UP000308600">
    <property type="component" value="Unassembled WGS sequence"/>
</dbReference>
<name>A0ACD3A0B1_9AGAR</name>